<dbReference type="EMBL" id="QGNW01001494">
    <property type="protein sequence ID" value="RVW39112.1"/>
    <property type="molecule type" value="Genomic_DNA"/>
</dbReference>
<dbReference type="Pfam" id="PF05641">
    <property type="entry name" value="Agenet"/>
    <property type="match status" value="4"/>
</dbReference>
<evidence type="ECO:0000313" key="4">
    <source>
        <dbReference type="Proteomes" id="UP000288805"/>
    </source>
</evidence>
<dbReference type="InterPro" id="IPR014002">
    <property type="entry name" value="Agenet_dom_plant"/>
</dbReference>
<dbReference type="SMART" id="SM00743">
    <property type="entry name" value="Agenet"/>
    <property type="match status" value="4"/>
</dbReference>
<dbReference type="AlphaFoldDB" id="A0A438DUL7"/>
<dbReference type="PANTHER" id="PTHR31917">
    <property type="entry name" value="AGENET DOMAIN-CONTAINING PROTEIN-RELATED"/>
    <property type="match status" value="1"/>
</dbReference>
<feature type="compositionally biased region" description="Basic and acidic residues" evidence="1">
    <location>
        <begin position="1"/>
        <end position="10"/>
    </location>
</feature>
<protein>
    <submittedName>
        <fullName evidence="3">DUF724 domain-containing protein 6</fullName>
    </submittedName>
</protein>
<comment type="caution">
    <text evidence="3">The sequence shown here is derived from an EMBL/GenBank/DDBJ whole genome shotgun (WGS) entry which is preliminary data.</text>
</comment>
<feature type="domain" description="Agenet" evidence="2">
    <location>
        <begin position="188"/>
        <end position="256"/>
    </location>
</feature>
<dbReference type="CDD" id="cd20406">
    <property type="entry name" value="Tudor_Agenet_AtDUF_rpt2_4"/>
    <property type="match status" value="2"/>
</dbReference>
<feature type="region of interest" description="Disordered" evidence="1">
    <location>
        <begin position="1"/>
        <end position="33"/>
    </location>
</feature>
<dbReference type="CDD" id="cd20405">
    <property type="entry name" value="Tudor_Agenet_AtDUF_rpt1_3"/>
    <property type="match status" value="2"/>
</dbReference>
<evidence type="ECO:0000313" key="3">
    <source>
        <dbReference type="EMBL" id="RVW39112.1"/>
    </source>
</evidence>
<evidence type="ECO:0000256" key="1">
    <source>
        <dbReference type="SAM" id="MobiDB-lite"/>
    </source>
</evidence>
<name>A0A438DUL7_VITVI</name>
<organism evidence="3 4">
    <name type="scientific">Vitis vinifera</name>
    <name type="common">Grape</name>
    <dbReference type="NCBI Taxonomy" id="29760"/>
    <lineage>
        <taxon>Eukaryota</taxon>
        <taxon>Viridiplantae</taxon>
        <taxon>Streptophyta</taxon>
        <taxon>Embryophyta</taxon>
        <taxon>Tracheophyta</taxon>
        <taxon>Spermatophyta</taxon>
        <taxon>Magnoliopsida</taxon>
        <taxon>eudicotyledons</taxon>
        <taxon>Gunneridae</taxon>
        <taxon>Pentapetalae</taxon>
        <taxon>rosids</taxon>
        <taxon>Vitales</taxon>
        <taxon>Vitaceae</taxon>
        <taxon>Viteae</taxon>
        <taxon>Vitis</taxon>
    </lineage>
</organism>
<sequence>MGSKDSETHRCGAPTGRFTVPRQKPLTPNSPMDYFKKGAEIEISSDEDGFRGAWFAGTVVKPPAKKKNKTLVVVEYKTIMADESGANPLRETMDVLQLRPPPPRERSRTFQISEEVDAYYNDGWWEGVITEAHENSRFAVFFRTSREQLEFSENDLRLHREWINGNWVPPLEEEKVKTEEKSAVDVSSVFSEGTLVEVSSDEDGFQGAWFAATIVKVIGKDKLMIEYKSLRTDDDTDFLREEVDALHIRPYPPETVVVDRFNLLEEVDALYNDGWWVGVISKVLSRSCYVVYFRSTNEEMKFDHSDLRLHQDWIDGKWVKASQV</sequence>
<proteinExistence type="predicted"/>
<dbReference type="Proteomes" id="UP000288805">
    <property type="component" value="Unassembled WGS sequence"/>
</dbReference>
<gene>
    <name evidence="3" type="primary">DUF6_2</name>
    <name evidence="3" type="ORF">CK203_108625</name>
</gene>
<reference evidence="3 4" key="1">
    <citation type="journal article" date="2018" name="PLoS Genet.">
        <title>Population sequencing reveals clonal diversity and ancestral inbreeding in the grapevine cultivar Chardonnay.</title>
        <authorList>
            <person name="Roach M.J."/>
            <person name="Johnson D.L."/>
            <person name="Bohlmann J."/>
            <person name="van Vuuren H.J."/>
            <person name="Jones S.J."/>
            <person name="Pretorius I.S."/>
            <person name="Schmidt S.A."/>
            <person name="Borneman A.R."/>
        </authorList>
    </citation>
    <scope>NUCLEOTIDE SEQUENCE [LARGE SCALE GENOMIC DNA]</scope>
    <source>
        <strain evidence="4">cv. Chardonnay</strain>
        <tissue evidence="3">Leaf</tissue>
    </source>
</reference>
<feature type="domain" description="Agenet" evidence="2">
    <location>
        <begin position="259"/>
        <end position="315"/>
    </location>
</feature>
<dbReference type="PANTHER" id="PTHR31917:SF80">
    <property type="entry name" value="AGENET DOMAIN-CONTAINING PROTEIN-RELATED"/>
    <property type="match status" value="1"/>
</dbReference>
<feature type="domain" description="Agenet" evidence="2">
    <location>
        <begin position="33"/>
        <end position="106"/>
    </location>
</feature>
<evidence type="ECO:0000259" key="2">
    <source>
        <dbReference type="SMART" id="SM00743"/>
    </source>
</evidence>
<feature type="domain" description="Agenet" evidence="2">
    <location>
        <begin position="108"/>
        <end position="164"/>
    </location>
</feature>
<dbReference type="Gene3D" id="2.30.30.140">
    <property type="match status" value="1"/>
</dbReference>
<dbReference type="InterPro" id="IPR008395">
    <property type="entry name" value="Agenet-like_dom"/>
</dbReference>
<accession>A0A438DUL7</accession>
<dbReference type="OrthoDB" id="2020707at2759"/>